<evidence type="ECO:0000256" key="1">
    <source>
        <dbReference type="ARBA" id="ARBA00022801"/>
    </source>
</evidence>
<dbReference type="InterPro" id="IPR029058">
    <property type="entry name" value="AB_hydrolase_fold"/>
</dbReference>
<dbReference type="Pfam" id="PF02129">
    <property type="entry name" value="Peptidase_S15"/>
    <property type="match status" value="1"/>
</dbReference>
<dbReference type="PANTHER" id="PTHR22946:SF9">
    <property type="entry name" value="POLYKETIDE TRANSFERASE AF380"/>
    <property type="match status" value="1"/>
</dbReference>
<dbReference type="Gene3D" id="1.10.10.800">
    <property type="match status" value="1"/>
</dbReference>
<keyword evidence="4" id="KW-1185">Reference proteome</keyword>
<sequence>MTIKQEVRFAAEGGIELSAWLFLPERSNSPLPAITMAHGFAGTKYHGIEPMAEAFAAAGFVVLLHDHRNFGDSGGEIRHDINPWQQISDWRRAITYLQQRPEVDENRIGLWGTSFAGGHAIVLGATDRRLKAVVAQVPTIDGHAAGLRRVAPELVTELEEKFSTDEHAQLKGEPPATQPIVSADATRYSSYKATDAVSFYLRPVPDGVWENKVTLRSTRWARMYSPGEYVKRVSPTPLLMLVAERDHIAVTDLALEAYERALEPKRLVILMGGHFDPYLGEFLNASRAAIDWFNTHL</sequence>
<dbReference type="SUPFAM" id="SSF53474">
    <property type="entry name" value="alpha/beta-Hydrolases"/>
    <property type="match status" value="1"/>
</dbReference>
<evidence type="ECO:0000313" key="3">
    <source>
        <dbReference type="EMBL" id="RDK11917.1"/>
    </source>
</evidence>
<feature type="domain" description="Xaa-Pro dipeptidyl-peptidase-like" evidence="2">
    <location>
        <begin position="14"/>
        <end position="275"/>
    </location>
</feature>
<gene>
    <name evidence="3" type="ORF">DN412_03230</name>
</gene>
<protein>
    <submittedName>
        <fullName evidence="3">Alpha/beta hydrolase</fullName>
    </submittedName>
</protein>
<accession>A0A370P259</accession>
<dbReference type="GO" id="GO:0052689">
    <property type="term" value="F:carboxylic ester hydrolase activity"/>
    <property type="evidence" value="ECO:0007669"/>
    <property type="project" value="UniProtKB-ARBA"/>
</dbReference>
<dbReference type="AlphaFoldDB" id="A0A370P259"/>
<dbReference type="RefSeq" id="WP_115013189.1">
    <property type="nucleotide sequence ID" value="NZ_QKWJ01000002.1"/>
</dbReference>
<dbReference type="EMBL" id="QKWJ01000002">
    <property type="protein sequence ID" value="RDK11917.1"/>
    <property type="molecule type" value="Genomic_DNA"/>
</dbReference>
<dbReference type="InterPro" id="IPR050261">
    <property type="entry name" value="FrsA_esterase"/>
</dbReference>
<keyword evidence="1 3" id="KW-0378">Hydrolase</keyword>
<organism evidence="3 4">
    <name type="scientific">Cupriavidus lacunae</name>
    <dbReference type="NCBI Taxonomy" id="2666307"/>
    <lineage>
        <taxon>Bacteria</taxon>
        <taxon>Pseudomonadati</taxon>
        <taxon>Pseudomonadota</taxon>
        <taxon>Betaproteobacteria</taxon>
        <taxon>Burkholderiales</taxon>
        <taxon>Burkholderiaceae</taxon>
        <taxon>Cupriavidus</taxon>
    </lineage>
</organism>
<comment type="caution">
    <text evidence="3">The sequence shown here is derived from an EMBL/GenBank/DDBJ whole genome shotgun (WGS) entry which is preliminary data.</text>
</comment>
<dbReference type="PANTHER" id="PTHR22946">
    <property type="entry name" value="DIENELACTONE HYDROLASE DOMAIN-CONTAINING PROTEIN-RELATED"/>
    <property type="match status" value="1"/>
</dbReference>
<dbReference type="InterPro" id="IPR000383">
    <property type="entry name" value="Xaa-Pro-like_dom"/>
</dbReference>
<proteinExistence type="predicted"/>
<dbReference type="Proteomes" id="UP000255165">
    <property type="component" value="Unassembled WGS sequence"/>
</dbReference>
<name>A0A370P259_9BURK</name>
<reference evidence="3 4" key="1">
    <citation type="submission" date="2018-06" db="EMBL/GenBank/DDBJ databases">
        <authorList>
            <person name="Feng T."/>
            <person name="Jeon C.O."/>
        </authorList>
    </citation>
    <scope>NUCLEOTIDE SEQUENCE [LARGE SCALE GENOMIC DNA]</scope>
    <source>
        <strain evidence="3 4">S23</strain>
    </source>
</reference>
<evidence type="ECO:0000313" key="4">
    <source>
        <dbReference type="Proteomes" id="UP000255165"/>
    </source>
</evidence>
<dbReference type="Gene3D" id="3.40.50.1820">
    <property type="entry name" value="alpha/beta hydrolase"/>
    <property type="match status" value="1"/>
</dbReference>
<evidence type="ECO:0000259" key="2">
    <source>
        <dbReference type="Pfam" id="PF02129"/>
    </source>
</evidence>